<organism evidence="8 9">
    <name type="scientific">Adhaeretor mobilis</name>
    <dbReference type="NCBI Taxonomy" id="1930276"/>
    <lineage>
        <taxon>Bacteria</taxon>
        <taxon>Pseudomonadati</taxon>
        <taxon>Planctomycetota</taxon>
        <taxon>Planctomycetia</taxon>
        <taxon>Pirellulales</taxon>
        <taxon>Lacipirellulaceae</taxon>
        <taxon>Adhaeretor</taxon>
    </lineage>
</organism>
<keyword evidence="3 7" id="KW-0812">Transmembrane</keyword>
<protein>
    <submittedName>
        <fullName evidence="8">Sodium/glucose cotransporter</fullName>
    </submittedName>
</protein>
<feature type="transmembrane region" description="Helical" evidence="7">
    <location>
        <begin position="37"/>
        <end position="56"/>
    </location>
</feature>
<dbReference type="Proteomes" id="UP000319852">
    <property type="component" value="Chromosome"/>
</dbReference>
<dbReference type="InterPro" id="IPR001734">
    <property type="entry name" value="Na/solute_symporter"/>
</dbReference>
<evidence type="ECO:0000256" key="2">
    <source>
        <dbReference type="ARBA" id="ARBA00006434"/>
    </source>
</evidence>
<feature type="transmembrane region" description="Helical" evidence="7">
    <location>
        <begin position="76"/>
        <end position="99"/>
    </location>
</feature>
<reference evidence="8 9" key="1">
    <citation type="submission" date="2019-02" db="EMBL/GenBank/DDBJ databases">
        <title>Deep-cultivation of Planctomycetes and their phenomic and genomic characterization uncovers novel biology.</title>
        <authorList>
            <person name="Wiegand S."/>
            <person name="Jogler M."/>
            <person name="Boedeker C."/>
            <person name="Pinto D."/>
            <person name="Vollmers J."/>
            <person name="Rivas-Marin E."/>
            <person name="Kohn T."/>
            <person name="Peeters S.H."/>
            <person name="Heuer A."/>
            <person name="Rast P."/>
            <person name="Oberbeckmann S."/>
            <person name="Bunk B."/>
            <person name="Jeske O."/>
            <person name="Meyerdierks A."/>
            <person name="Storesund J.E."/>
            <person name="Kallscheuer N."/>
            <person name="Luecker S."/>
            <person name="Lage O.M."/>
            <person name="Pohl T."/>
            <person name="Merkel B.J."/>
            <person name="Hornburger P."/>
            <person name="Mueller R.-W."/>
            <person name="Bruemmer F."/>
            <person name="Labrenz M."/>
            <person name="Spormann A.M."/>
            <person name="Op den Camp H."/>
            <person name="Overmann J."/>
            <person name="Amann R."/>
            <person name="Jetten M.S.M."/>
            <person name="Mascher T."/>
            <person name="Medema M.H."/>
            <person name="Devos D.P."/>
            <person name="Kaster A.-K."/>
            <person name="Ovreas L."/>
            <person name="Rohde M."/>
            <person name="Galperin M.Y."/>
            <person name="Jogler C."/>
        </authorList>
    </citation>
    <scope>NUCLEOTIDE SEQUENCE [LARGE SCALE GENOMIC DNA]</scope>
    <source>
        <strain evidence="8 9">HG15A2</strain>
    </source>
</reference>
<feature type="transmembrane region" description="Helical" evidence="7">
    <location>
        <begin position="160"/>
        <end position="179"/>
    </location>
</feature>
<keyword evidence="4 7" id="KW-1133">Transmembrane helix</keyword>
<comment type="similarity">
    <text evidence="2 6">Belongs to the sodium:solute symporter (SSF) (TC 2.A.21) family.</text>
</comment>
<dbReference type="EMBL" id="CP036263">
    <property type="protein sequence ID" value="QDS99698.1"/>
    <property type="molecule type" value="Genomic_DNA"/>
</dbReference>
<evidence type="ECO:0000256" key="6">
    <source>
        <dbReference type="RuleBase" id="RU362091"/>
    </source>
</evidence>
<gene>
    <name evidence="8" type="primary">sglT_10</name>
    <name evidence="8" type="ORF">HG15A2_30250</name>
</gene>
<feature type="transmembrane region" description="Helical" evidence="7">
    <location>
        <begin position="302"/>
        <end position="327"/>
    </location>
</feature>
<feature type="transmembrane region" description="Helical" evidence="7">
    <location>
        <begin position="191"/>
        <end position="211"/>
    </location>
</feature>
<feature type="transmembrane region" description="Helical" evidence="7">
    <location>
        <begin position="527"/>
        <end position="545"/>
    </location>
</feature>
<dbReference type="PANTHER" id="PTHR11819">
    <property type="entry name" value="SOLUTE CARRIER FAMILY 5"/>
    <property type="match status" value="1"/>
</dbReference>
<accession>A0A517MXT7</accession>
<dbReference type="Gene3D" id="1.20.1730.10">
    <property type="entry name" value="Sodium/glucose cotransporter"/>
    <property type="match status" value="1"/>
</dbReference>
<evidence type="ECO:0000256" key="1">
    <source>
        <dbReference type="ARBA" id="ARBA00004141"/>
    </source>
</evidence>
<sequence length="639" mass="68397">MVLSGLDLTVFFGFIAAVLAVGFLMGRGEKSSEDYFLAGRGLKWWVIGFSLIAANISTEQFVGMSGQAAGSLGLAIASYEWMAAITLVVVAFVFLPMFLRSGIYTIPEFLEYRYNKLSRTLMAGFTMIIYVAVTIPAVIYSGALVCDTLFAGQKLMGVEINVVSASWIIGVLAAMYVAFGGLKACAWADLLQGSALIIGGFIVVVLALQMLGKTPVSELATTLGDEAVQSENLQDESSGLTKFFALNSNKLHMVLPKDNPDIPWTALVLGLWIPNFYYWGLNQYITQRTLGAHSLGEGQKGIVFAAALKLIIPFIIVVPGLIAFNIYSQDMVAEAEKDNAEIIEAFNEGSPAAGKVFPFDGDFAEQSPEVARSLALYHANQFSSAEGVKAIEQSSTPAELAAANDSNLSAINAAGVDTEAESKLIGYKYDSAFGLLIKKLTPEGLRGFMLAAILGAVMSSLASMLNSASTIFTMDIFSKFISRDASQSSLVGVGRLCVVAFTVIGCLISPVLGDPRFRGIFNYIQEFQGYISPGILAVFVFGILVKRAPAMAGVVGLLINPFLYGALAFGFPNMAFLDRMAVAFFCNLGVMAIMTMVNPLNEPKELPVNTTISLEPSAGAKTCGIVVVIITLILYAIFW</sequence>
<dbReference type="KEGG" id="amob:HG15A2_30250"/>
<evidence type="ECO:0000256" key="7">
    <source>
        <dbReference type="SAM" id="Phobius"/>
    </source>
</evidence>
<evidence type="ECO:0000256" key="3">
    <source>
        <dbReference type="ARBA" id="ARBA00022692"/>
    </source>
</evidence>
<evidence type="ECO:0000256" key="5">
    <source>
        <dbReference type="ARBA" id="ARBA00023136"/>
    </source>
</evidence>
<dbReference type="PROSITE" id="PS50283">
    <property type="entry name" value="NA_SOLUT_SYMP_3"/>
    <property type="match status" value="1"/>
</dbReference>
<feature type="transmembrane region" description="Helical" evidence="7">
    <location>
        <begin position="577"/>
        <end position="597"/>
    </location>
</feature>
<feature type="transmembrane region" description="Helical" evidence="7">
    <location>
        <begin position="493"/>
        <end position="512"/>
    </location>
</feature>
<evidence type="ECO:0000313" key="9">
    <source>
        <dbReference type="Proteomes" id="UP000319852"/>
    </source>
</evidence>
<dbReference type="GO" id="GO:0005412">
    <property type="term" value="F:D-glucose:sodium symporter activity"/>
    <property type="evidence" value="ECO:0007669"/>
    <property type="project" value="TreeGrafter"/>
</dbReference>
<keyword evidence="5 7" id="KW-0472">Membrane</keyword>
<comment type="subcellular location">
    <subcellularLocation>
        <location evidence="1">Membrane</location>
        <topology evidence="1">Multi-pass membrane protein</topology>
    </subcellularLocation>
</comment>
<feature type="transmembrane region" description="Helical" evidence="7">
    <location>
        <begin position="6"/>
        <end position="25"/>
    </location>
</feature>
<dbReference type="NCBIfam" id="TIGR00813">
    <property type="entry name" value="sss"/>
    <property type="match status" value="1"/>
</dbReference>
<dbReference type="Pfam" id="PF00474">
    <property type="entry name" value="SSF"/>
    <property type="match status" value="2"/>
</dbReference>
<dbReference type="OrthoDB" id="9814523at2"/>
<dbReference type="InterPro" id="IPR038377">
    <property type="entry name" value="Na/Glc_symporter_sf"/>
</dbReference>
<feature type="transmembrane region" description="Helical" evidence="7">
    <location>
        <begin position="120"/>
        <end position="140"/>
    </location>
</feature>
<name>A0A517MXT7_9BACT</name>
<dbReference type="AlphaFoldDB" id="A0A517MXT7"/>
<proteinExistence type="inferred from homology"/>
<feature type="transmembrane region" description="Helical" evidence="7">
    <location>
        <begin position="262"/>
        <end position="281"/>
    </location>
</feature>
<feature type="transmembrane region" description="Helical" evidence="7">
    <location>
        <begin position="448"/>
        <end position="472"/>
    </location>
</feature>
<feature type="transmembrane region" description="Helical" evidence="7">
    <location>
        <begin position="552"/>
        <end position="571"/>
    </location>
</feature>
<dbReference type="PANTHER" id="PTHR11819:SF195">
    <property type="entry name" value="SODIUM_GLUCOSE COTRANSPORTER 4"/>
    <property type="match status" value="1"/>
</dbReference>
<dbReference type="GO" id="GO:0005886">
    <property type="term" value="C:plasma membrane"/>
    <property type="evidence" value="ECO:0007669"/>
    <property type="project" value="TreeGrafter"/>
</dbReference>
<dbReference type="RefSeq" id="WP_145060873.1">
    <property type="nucleotide sequence ID" value="NZ_CP036263.1"/>
</dbReference>
<feature type="transmembrane region" description="Helical" evidence="7">
    <location>
        <begin position="618"/>
        <end position="638"/>
    </location>
</feature>
<keyword evidence="9" id="KW-1185">Reference proteome</keyword>
<evidence type="ECO:0000313" key="8">
    <source>
        <dbReference type="EMBL" id="QDS99698.1"/>
    </source>
</evidence>
<evidence type="ECO:0000256" key="4">
    <source>
        <dbReference type="ARBA" id="ARBA00022989"/>
    </source>
</evidence>